<feature type="transmembrane region" description="Helical" evidence="11">
    <location>
        <begin position="1179"/>
        <end position="1202"/>
    </location>
</feature>
<dbReference type="Pfam" id="PF14510">
    <property type="entry name" value="ABC_trans_N"/>
    <property type="match status" value="1"/>
</dbReference>
<dbReference type="PROSITE" id="PS00211">
    <property type="entry name" value="ABC_TRANSPORTER_1"/>
    <property type="match status" value="1"/>
</dbReference>
<dbReference type="InterPro" id="IPR034003">
    <property type="entry name" value="ABCG_PDR_2"/>
</dbReference>
<dbReference type="VEuPathDB" id="FungiDB:C8Q69DRAFT_434372"/>
<name>A0A443HSJ0_BYSSP</name>
<protein>
    <submittedName>
        <fullName evidence="13">ABC multidrug transporter</fullName>
    </submittedName>
</protein>
<feature type="transmembrane region" description="Helical" evidence="11">
    <location>
        <begin position="597"/>
        <end position="616"/>
    </location>
</feature>
<feature type="domain" description="ABC transporter" evidence="12">
    <location>
        <begin position="806"/>
        <end position="1055"/>
    </location>
</feature>
<dbReference type="SMART" id="SM00382">
    <property type="entry name" value="AAA"/>
    <property type="match status" value="2"/>
</dbReference>
<accession>A0A443HSJ0</accession>
<dbReference type="Gene3D" id="3.40.50.300">
    <property type="entry name" value="P-loop containing nucleotide triphosphate hydrolases"/>
    <property type="match status" value="2"/>
</dbReference>
<proteinExistence type="inferred from homology"/>
<dbReference type="Pfam" id="PF19055">
    <property type="entry name" value="ABC2_membrane_7"/>
    <property type="match status" value="1"/>
</dbReference>
<dbReference type="Pfam" id="PF06422">
    <property type="entry name" value="PDR_CDR"/>
    <property type="match status" value="1"/>
</dbReference>
<keyword evidence="9 11" id="KW-0472">Membrane</keyword>
<dbReference type="InterPro" id="IPR029481">
    <property type="entry name" value="ABC_trans_N"/>
</dbReference>
<comment type="subcellular location">
    <subcellularLocation>
        <location evidence="1">Cell membrane</location>
        <topology evidence="1">Multi-pass membrane protein</topology>
    </subcellularLocation>
</comment>
<dbReference type="InterPro" id="IPR027417">
    <property type="entry name" value="P-loop_NTPase"/>
</dbReference>
<dbReference type="GO" id="GO:0140359">
    <property type="term" value="F:ABC-type transporter activity"/>
    <property type="evidence" value="ECO:0007669"/>
    <property type="project" value="InterPro"/>
</dbReference>
<evidence type="ECO:0000256" key="4">
    <source>
        <dbReference type="ARBA" id="ARBA00022475"/>
    </source>
</evidence>
<dbReference type="GeneID" id="39597809"/>
<dbReference type="SUPFAM" id="SSF52540">
    <property type="entry name" value="P-loop containing nucleoside triphosphate hydrolases"/>
    <property type="match status" value="2"/>
</dbReference>
<dbReference type="RefSeq" id="XP_028484416.1">
    <property type="nucleotide sequence ID" value="XM_028628532.1"/>
</dbReference>
<keyword evidence="14" id="KW-1185">Reference proteome</keyword>
<evidence type="ECO:0000259" key="12">
    <source>
        <dbReference type="PROSITE" id="PS50893"/>
    </source>
</evidence>
<keyword evidence="5 11" id="KW-0812">Transmembrane</keyword>
<evidence type="ECO:0000256" key="8">
    <source>
        <dbReference type="ARBA" id="ARBA00022989"/>
    </source>
</evidence>
<evidence type="ECO:0000256" key="6">
    <source>
        <dbReference type="ARBA" id="ARBA00022741"/>
    </source>
</evidence>
<feature type="transmembrane region" description="Helical" evidence="11">
    <location>
        <begin position="733"/>
        <end position="754"/>
    </location>
</feature>
<dbReference type="InterPro" id="IPR034001">
    <property type="entry name" value="ABCG_PDR_1"/>
</dbReference>
<keyword evidence="4" id="KW-1003">Cell membrane</keyword>
<dbReference type="PANTHER" id="PTHR19241">
    <property type="entry name" value="ATP-BINDING CASSETTE TRANSPORTER"/>
    <property type="match status" value="1"/>
</dbReference>
<evidence type="ECO:0000256" key="10">
    <source>
        <dbReference type="SAM" id="MobiDB-lite"/>
    </source>
</evidence>
<feature type="transmembrane region" description="Helical" evidence="11">
    <location>
        <begin position="562"/>
        <end position="585"/>
    </location>
</feature>
<evidence type="ECO:0000256" key="9">
    <source>
        <dbReference type="ARBA" id="ARBA00023136"/>
    </source>
</evidence>
<comment type="similarity">
    <text evidence="2">Belongs to the ABC transporter superfamily. ABCG family. PDR (TC 3.A.1.205) subfamily.</text>
</comment>
<dbReference type="Proteomes" id="UP000283841">
    <property type="component" value="Unassembled WGS sequence"/>
</dbReference>
<evidence type="ECO:0000313" key="13">
    <source>
        <dbReference type="EMBL" id="RWQ94771.1"/>
    </source>
</evidence>
<evidence type="ECO:0000256" key="3">
    <source>
        <dbReference type="ARBA" id="ARBA00022448"/>
    </source>
</evidence>
<dbReference type="InterPro" id="IPR010929">
    <property type="entry name" value="PDR_CDR_ABC"/>
</dbReference>
<dbReference type="InterPro" id="IPR013525">
    <property type="entry name" value="ABC2_TM"/>
</dbReference>
<dbReference type="CDD" id="cd03232">
    <property type="entry name" value="ABCG_PDR_domain2"/>
    <property type="match status" value="1"/>
</dbReference>
<feature type="transmembrane region" description="Helical" evidence="11">
    <location>
        <begin position="1265"/>
        <end position="1289"/>
    </location>
</feature>
<evidence type="ECO:0000256" key="5">
    <source>
        <dbReference type="ARBA" id="ARBA00022692"/>
    </source>
</evidence>
<keyword evidence="8 11" id="KW-1133">Transmembrane helix</keyword>
<dbReference type="InterPro" id="IPR003439">
    <property type="entry name" value="ABC_transporter-like_ATP-bd"/>
</dbReference>
<dbReference type="GO" id="GO:0005524">
    <property type="term" value="F:ATP binding"/>
    <property type="evidence" value="ECO:0007669"/>
    <property type="project" value="UniProtKB-KW"/>
</dbReference>
<evidence type="ECO:0000256" key="1">
    <source>
        <dbReference type="ARBA" id="ARBA00004651"/>
    </source>
</evidence>
<feature type="transmembrane region" description="Helical" evidence="11">
    <location>
        <begin position="1153"/>
        <end position="1173"/>
    </location>
</feature>
<dbReference type="GO" id="GO:0016887">
    <property type="term" value="F:ATP hydrolysis activity"/>
    <property type="evidence" value="ECO:0007669"/>
    <property type="project" value="InterPro"/>
</dbReference>
<dbReference type="InterPro" id="IPR003593">
    <property type="entry name" value="AAA+_ATPase"/>
</dbReference>
<keyword evidence="7" id="KW-0067">ATP-binding</keyword>
<dbReference type="InterPro" id="IPR017871">
    <property type="entry name" value="ABC_transporter-like_CS"/>
</dbReference>
<feature type="compositionally biased region" description="Polar residues" evidence="10">
    <location>
        <begin position="39"/>
        <end position="50"/>
    </location>
</feature>
<evidence type="ECO:0000256" key="11">
    <source>
        <dbReference type="SAM" id="Phobius"/>
    </source>
</evidence>
<keyword evidence="3" id="KW-0813">Transport</keyword>
<dbReference type="EMBL" id="RCNU01000007">
    <property type="protein sequence ID" value="RWQ94771.1"/>
    <property type="molecule type" value="Genomic_DNA"/>
</dbReference>
<feature type="region of interest" description="Disordered" evidence="10">
    <location>
        <begin position="1106"/>
        <end position="1125"/>
    </location>
</feature>
<feature type="transmembrane region" description="Helical" evidence="11">
    <location>
        <begin position="520"/>
        <end position="541"/>
    </location>
</feature>
<dbReference type="PROSITE" id="PS50893">
    <property type="entry name" value="ABC_TRANSPORTER_2"/>
    <property type="match status" value="2"/>
</dbReference>
<comment type="caution">
    <text evidence="13">The sequence shown here is derived from an EMBL/GenBank/DDBJ whole genome shotgun (WGS) entry which is preliminary data.</text>
</comment>
<dbReference type="STRING" id="264951.A0A443HSJ0"/>
<feature type="transmembrane region" description="Helical" evidence="11">
    <location>
        <begin position="488"/>
        <end position="508"/>
    </location>
</feature>
<feature type="transmembrane region" description="Helical" evidence="11">
    <location>
        <begin position="1301"/>
        <end position="1323"/>
    </location>
</feature>
<feature type="transmembrane region" description="Helical" evidence="11">
    <location>
        <begin position="1223"/>
        <end position="1253"/>
    </location>
</feature>
<feature type="transmembrane region" description="Helical" evidence="11">
    <location>
        <begin position="628"/>
        <end position="647"/>
    </location>
</feature>
<evidence type="ECO:0000313" key="14">
    <source>
        <dbReference type="Proteomes" id="UP000283841"/>
    </source>
</evidence>
<keyword evidence="6" id="KW-0547">Nucleotide-binding</keyword>
<evidence type="ECO:0000256" key="2">
    <source>
        <dbReference type="ARBA" id="ARBA00006012"/>
    </source>
</evidence>
<dbReference type="GO" id="GO:0005886">
    <property type="term" value="C:plasma membrane"/>
    <property type="evidence" value="ECO:0007669"/>
    <property type="project" value="UniProtKB-SubCell"/>
</dbReference>
<feature type="transmembrane region" description="Helical" evidence="11">
    <location>
        <begin position="1422"/>
        <end position="1441"/>
    </location>
</feature>
<feature type="domain" description="ABC transporter" evidence="12">
    <location>
        <begin position="113"/>
        <end position="375"/>
    </location>
</feature>
<reference evidence="13 14" key="1">
    <citation type="journal article" date="2018" name="Front. Microbiol.">
        <title>Genomic and genetic insights into a cosmopolitan fungus, Paecilomyces variotii (Eurotiales).</title>
        <authorList>
            <person name="Urquhart A.S."/>
            <person name="Mondo S.J."/>
            <person name="Makela M.R."/>
            <person name="Hane J.K."/>
            <person name="Wiebenga A."/>
            <person name="He G."/>
            <person name="Mihaltcheva S."/>
            <person name="Pangilinan J."/>
            <person name="Lipzen A."/>
            <person name="Barry K."/>
            <person name="de Vries R.P."/>
            <person name="Grigoriev I.V."/>
            <person name="Idnurm A."/>
        </authorList>
    </citation>
    <scope>NUCLEOTIDE SEQUENCE [LARGE SCALE GENOMIC DNA]</scope>
    <source>
        <strain evidence="13 14">CBS 101075</strain>
    </source>
</reference>
<evidence type="ECO:0000256" key="7">
    <source>
        <dbReference type="ARBA" id="ARBA00022840"/>
    </source>
</evidence>
<dbReference type="InterPro" id="IPR043926">
    <property type="entry name" value="ABCG_dom"/>
</dbReference>
<gene>
    <name evidence="13" type="ORF">C8Q69DRAFT_434372</name>
</gene>
<dbReference type="Pfam" id="PF01061">
    <property type="entry name" value="ABC2_membrane"/>
    <property type="match status" value="2"/>
</dbReference>
<feature type="compositionally biased region" description="Basic and acidic residues" evidence="10">
    <location>
        <begin position="1106"/>
        <end position="1119"/>
    </location>
</feature>
<dbReference type="CDD" id="cd03233">
    <property type="entry name" value="ABCG_PDR_domain1"/>
    <property type="match status" value="1"/>
</dbReference>
<organism evidence="13 14">
    <name type="scientific">Byssochlamys spectabilis</name>
    <name type="common">Paecilomyces variotii</name>
    <dbReference type="NCBI Taxonomy" id="264951"/>
    <lineage>
        <taxon>Eukaryota</taxon>
        <taxon>Fungi</taxon>
        <taxon>Dikarya</taxon>
        <taxon>Ascomycota</taxon>
        <taxon>Pezizomycotina</taxon>
        <taxon>Eurotiomycetes</taxon>
        <taxon>Eurotiomycetidae</taxon>
        <taxon>Eurotiales</taxon>
        <taxon>Thermoascaceae</taxon>
        <taxon>Paecilomyces</taxon>
    </lineage>
</organism>
<sequence length="1451" mass="162558">MAAPGTPDEDEKTEHGEPSTPEFDPIWSDSERDQLKRIATQQSEKLSEVQTHAGDAISDVDTKSPSLDPKSNEFDLSKWMLFQLRKYESGKFKPRRTGVIFKNLSVYGSGAAIQIQHTVTSMLTSQFRLKGVDQKARKTILHDFHGCLKRGEMLMVLGRPGAGCSTFLKSISADVTGLDIDKAAEITYDGIPQKLMKNEFKGEILYNQEVEKHFPHLTVGETLWFAAAARAPRVRREGQTRNEYIQEVRDVVMAVFGLSHTVNTKVGSDFVRGVSGGERKRVSIAEMALAGSPLCCWDNSTRGLDSANALDFVKALRLSSKCFETTHLVAIYQASQAIYEQFDKVVVLYEGREVFFGRTSRAKEYFEHMGWYCPPRQTTADFLTSLTNPSERQAKEGFEHRTPRTAEEFEKYWKESVDFKNLREEIHAHEEKYPLNGPTLEDFTESHRGRQAKHTNPRSPYVISVPMQVRICTLRAYQRIWNDRTSTLTTIGGQIVMSLIIGSLFYGTPFGTQSFFAKSSVLFFAVLLNSLLTVSEINALYSQRPIVEKHASYTFYHPFAEALAGIVSDIPIKLISGVIFNTVLYFLGSLRYEPGPFFIFFLITFTALLCMSQVFRTIAAATQTIPQALAVAGVILIATVIYTGFVIPRPNMHPWFGWIMWINPLSYAYEALIVNEFHGRDFPCSDVVPAYPGFSTGANPTFVCGEKGAVPGQLFVNGDKYLYASYRYEYSHLWRNFGILCAFTAFFMALYLIVTELNSSTSSTAEALVYRHGRVPKHVLQALAENDSTKLVDDAGEATEQEVEGLREQKDIFTWRNVCYDIEIKGEPRRLLDGVSGWVKPGTLTALMGVSGAGKTTLLNVLAQRVSIGVVTGDMLVNGMPRGASFPRKTGYVQQQDLHLHTSTVREALRFSALLRQPKSVPVKEKYEFVEDVIRMLNMEDFSEAVVGIPGEGLNVEQRKLLTIGVELAARPALLLFLDEPTSGLDSQSSWTIIAFLRKLADSGQAVLSTIHQPSAILFQQFDRLLFLAQGGKTVYFGEIGDNSKTLLDYFHKQGARPCGDTENPAEYILELAGAGVSNVSSQDWPALWRTSDEAKEVSKELDRLHEDLKNRPSEKPGDSDDSNTEFAMPFWSQLIAVMIRVFQQYWRTPSYIYGKFILGVASALFVGFSFYIPGTSQVGLQSLIFAIFMITAIFAALVQQIMPQFIFQRDLYEVRERPSKTYHWAAFIMANIFVELPYQTLLGIMLFAAFTYPVFGILSSENQGVILLICIEFFIFGSTFAHAVVAALPDAETAGQIATLVFYLTLIFNGVLLPKVALPGFWTFMWRVSPMTYIVNGIAAAGIGGRTVQCADDEFSVFQPPPGATCGQYMQPYLNALGAEVGTLVNPNATNDCRYCSVSVADQFLSARNIESSQRWRDFGIVWVYIAFNTAFAVLVYYEFRVKSWKWKKN</sequence>
<dbReference type="Pfam" id="PF00005">
    <property type="entry name" value="ABC_tran"/>
    <property type="match status" value="2"/>
</dbReference>
<feature type="region of interest" description="Disordered" evidence="10">
    <location>
        <begin position="1"/>
        <end position="69"/>
    </location>
</feature>
<dbReference type="FunFam" id="3.40.50.300:FF:000054">
    <property type="entry name" value="ABC multidrug transporter atrF"/>
    <property type="match status" value="1"/>
</dbReference>